<protein>
    <recommendedName>
        <fullName evidence="4">MD-2-related lipid-recognition domain-containing protein</fullName>
    </recommendedName>
</protein>
<accession>A0A7X6GZD1</accession>
<dbReference type="EMBL" id="JAAZQQ010000003">
    <property type="protein sequence ID" value="NKX45201.1"/>
    <property type="molecule type" value="Genomic_DNA"/>
</dbReference>
<feature type="chain" id="PRO_5031485654" description="MD-2-related lipid-recognition domain-containing protein" evidence="1">
    <location>
        <begin position="19"/>
        <end position="150"/>
    </location>
</feature>
<sequence length="150" mass="15396">MRALPLCLALLSAAPAAAFICPDPEPVQDFRAIAASPHSYVVVAGDLTVTGTGVEADNILSVPMRVQGRQLGGGGFGPRVTLDFTLRHDCGDALSCPVTGPEGEALVFLRRVGDALVLEPGLCSQNAHFGIDRATLDAVSACHTRGACGG</sequence>
<name>A0A7X6GZD1_9RHOB</name>
<evidence type="ECO:0000313" key="2">
    <source>
        <dbReference type="EMBL" id="NKX45201.1"/>
    </source>
</evidence>
<evidence type="ECO:0000256" key="1">
    <source>
        <dbReference type="SAM" id="SignalP"/>
    </source>
</evidence>
<reference evidence="2 3" key="1">
    <citation type="submission" date="2020-04" db="EMBL/GenBank/DDBJ databases">
        <authorList>
            <person name="Yoon J."/>
        </authorList>
    </citation>
    <scope>NUCLEOTIDE SEQUENCE [LARGE SCALE GENOMIC DNA]</scope>
    <source>
        <strain evidence="2 3">KMU-115</strain>
    </source>
</reference>
<evidence type="ECO:0008006" key="4">
    <source>
        <dbReference type="Google" id="ProtNLM"/>
    </source>
</evidence>
<proteinExistence type="predicted"/>
<comment type="caution">
    <text evidence="2">The sequence shown here is derived from an EMBL/GenBank/DDBJ whole genome shotgun (WGS) entry which is preliminary data.</text>
</comment>
<keyword evidence="3" id="KW-1185">Reference proteome</keyword>
<evidence type="ECO:0000313" key="3">
    <source>
        <dbReference type="Proteomes" id="UP000526408"/>
    </source>
</evidence>
<gene>
    <name evidence="2" type="ORF">HCU73_11405</name>
</gene>
<dbReference type="AlphaFoldDB" id="A0A7X6GZD1"/>
<keyword evidence="1" id="KW-0732">Signal</keyword>
<organism evidence="2 3">
    <name type="scientific">Roseicyclus persicicus</name>
    <dbReference type="NCBI Taxonomy" id="2650661"/>
    <lineage>
        <taxon>Bacteria</taxon>
        <taxon>Pseudomonadati</taxon>
        <taxon>Pseudomonadota</taxon>
        <taxon>Alphaproteobacteria</taxon>
        <taxon>Rhodobacterales</taxon>
        <taxon>Roseobacteraceae</taxon>
        <taxon>Roseicyclus</taxon>
    </lineage>
</organism>
<dbReference type="RefSeq" id="WP_168623583.1">
    <property type="nucleotide sequence ID" value="NZ_JAAZQQ010000003.1"/>
</dbReference>
<dbReference type="Proteomes" id="UP000526408">
    <property type="component" value="Unassembled WGS sequence"/>
</dbReference>
<feature type="signal peptide" evidence="1">
    <location>
        <begin position="1"/>
        <end position="18"/>
    </location>
</feature>